<accession>A0A450YCQ0</accession>
<reference evidence="1" key="1">
    <citation type="submission" date="2019-02" db="EMBL/GenBank/DDBJ databases">
        <authorList>
            <person name="Gruber-Vodicka R. H."/>
            <person name="Seah K. B. B."/>
        </authorList>
    </citation>
    <scope>NUCLEOTIDE SEQUENCE</scope>
    <source>
        <strain evidence="1">BECK_BZ125</strain>
    </source>
</reference>
<proteinExistence type="predicted"/>
<dbReference type="AlphaFoldDB" id="A0A450YCQ0"/>
<name>A0A450YCQ0_9GAMM</name>
<gene>
    <name evidence="1" type="ORF">BECKTC1821E_GA0114239_100470</name>
</gene>
<protein>
    <submittedName>
        <fullName evidence="1">Uncharacterized protein</fullName>
    </submittedName>
</protein>
<evidence type="ECO:0000313" key="1">
    <source>
        <dbReference type="EMBL" id="VFK39275.1"/>
    </source>
</evidence>
<sequence>MPLLDSDFVELHRRFAPIGKDEEPNLEAGLPWDFGVGKWLDWSDLLRHRRVVLLAEAASGKTWEFRHRAEALAAEGKPAFFVRIEDLADEGFESALDPKDAALIDPLSLPENKTRQAAPSEEKPKVAPEKLLVTQLVSLDRDQRRTLLAEAWKDPGRWIRPKTASSKNPTGLATLGEVFR</sequence>
<dbReference type="EMBL" id="CAADFT010000004">
    <property type="protein sequence ID" value="VFK39275.1"/>
    <property type="molecule type" value="Genomic_DNA"/>
</dbReference>
<organism evidence="1">
    <name type="scientific">Candidatus Kentrum sp. TC</name>
    <dbReference type="NCBI Taxonomy" id="2126339"/>
    <lineage>
        <taxon>Bacteria</taxon>
        <taxon>Pseudomonadati</taxon>
        <taxon>Pseudomonadota</taxon>
        <taxon>Gammaproteobacteria</taxon>
        <taxon>Candidatus Kentrum</taxon>
    </lineage>
</organism>